<keyword evidence="1" id="KW-1133">Transmembrane helix</keyword>
<dbReference type="Proteomes" id="UP000664781">
    <property type="component" value="Unassembled WGS sequence"/>
</dbReference>
<organism evidence="2 3">
    <name type="scientific">Streptomyces triculaminicus</name>
    <dbReference type="NCBI Taxonomy" id="2816232"/>
    <lineage>
        <taxon>Bacteria</taxon>
        <taxon>Bacillati</taxon>
        <taxon>Actinomycetota</taxon>
        <taxon>Actinomycetes</taxon>
        <taxon>Kitasatosporales</taxon>
        <taxon>Streptomycetaceae</taxon>
        <taxon>Streptomyces</taxon>
    </lineage>
</organism>
<protein>
    <recommendedName>
        <fullName evidence="4">Small hydrophobic membrane protein</fullName>
    </recommendedName>
</protein>
<name>A0A939FIS5_9ACTN</name>
<dbReference type="RefSeq" id="WP_086572692.1">
    <property type="nucleotide sequence ID" value="NZ_JAFMOF010000001.1"/>
</dbReference>
<comment type="caution">
    <text evidence="2">The sequence shown here is derived from an EMBL/GenBank/DDBJ whole genome shotgun (WGS) entry which is preliminary data.</text>
</comment>
<evidence type="ECO:0000256" key="1">
    <source>
        <dbReference type="SAM" id="Phobius"/>
    </source>
</evidence>
<keyword evidence="1" id="KW-0472">Membrane</keyword>
<dbReference type="EMBL" id="JAFMOF010000001">
    <property type="protein sequence ID" value="MBO0651363.1"/>
    <property type="molecule type" value="Genomic_DNA"/>
</dbReference>
<feature type="transmembrane region" description="Helical" evidence="1">
    <location>
        <begin position="25"/>
        <end position="42"/>
    </location>
</feature>
<sequence length="52" mass="5569">MAFLVAALLALGLLSGTVAHIPPAVSLVAAALVSAWLLVFALRERRPHRRDH</sequence>
<proteinExistence type="predicted"/>
<keyword evidence="3" id="KW-1185">Reference proteome</keyword>
<gene>
    <name evidence="2" type="ORF">J1792_00655</name>
</gene>
<accession>A0A939FIS5</accession>
<evidence type="ECO:0008006" key="4">
    <source>
        <dbReference type="Google" id="ProtNLM"/>
    </source>
</evidence>
<evidence type="ECO:0000313" key="2">
    <source>
        <dbReference type="EMBL" id="MBO0651363.1"/>
    </source>
</evidence>
<keyword evidence="1" id="KW-0812">Transmembrane</keyword>
<evidence type="ECO:0000313" key="3">
    <source>
        <dbReference type="Proteomes" id="UP000664781"/>
    </source>
</evidence>
<reference evidence="2" key="1">
    <citation type="submission" date="2021-03" db="EMBL/GenBank/DDBJ databases">
        <title>Streptomyces strains.</title>
        <authorList>
            <person name="Lund M.B."/>
            <person name="Toerring T."/>
        </authorList>
    </citation>
    <scope>NUCLEOTIDE SEQUENCE</scope>
    <source>
        <strain evidence="2">JCM 4242</strain>
    </source>
</reference>
<dbReference type="AlphaFoldDB" id="A0A939FIS5"/>